<comment type="caution">
    <text evidence="2">The sequence shown here is derived from an EMBL/GenBank/DDBJ whole genome shotgun (WGS) entry which is preliminary data.</text>
</comment>
<feature type="compositionally biased region" description="Basic residues" evidence="1">
    <location>
        <begin position="25"/>
        <end position="47"/>
    </location>
</feature>
<dbReference type="EMBL" id="LCQN01000008">
    <property type="protein sequence ID" value="KKW17235.1"/>
    <property type="molecule type" value="Genomic_DNA"/>
</dbReference>
<sequence length="401" mass="44533">MADEQTRQPEVNAKVGPSAKEKSARRSKVTKPRKRKLKISTSRRRGPKPYPVIPFEQSLRIGQGIADFGAGHPMKRSTLLEKLNLPVNQTTKDLITASGKYRITEGAHDAEEIKLTEEGVKVVAPAASLECTSARIKLAITDVEPFNKLYEKFRGGKMPAVEAMRDTLDDLDEGDRAPCVDIFVQNAKFVGILQPREGAEFIASIEDAATKTVIPPVGTAQAIATPVNQPLAGEDFDSVCFFIAPIGADDSEHRRHSDAILSSYVEKALATVEPKLRVVRADKITQPGMITKQVLEYLMKSRLVVADLSYHNPNVFYELAVRHATGKPVIHIKRMSDPLPFDNKDFRTIDIAFDDKFDILAQIEIVRSNIAQFSRQALSVGDNSDNPLLIYFPDHRFTNSR</sequence>
<evidence type="ECO:0000256" key="1">
    <source>
        <dbReference type="SAM" id="MobiDB-lite"/>
    </source>
</evidence>
<dbReference type="PATRIC" id="fig|1619043.3.peg.267"/>
<protein>
    <submittedName>
        <fullName evidence="2">Uncharacterized protein</fullName>
    </submittedName>
</protein>
<dbReference type="AlphaFoldDB" id="A0A0G1WF48"/>
<feature type="region of interest" description="Disordered" evidence="1">
    <location>
        <begin position="1"/>
        <end position="53"/>
    </location>
</feature>
<name>A0A0G1WF48_9BACT</name>
<gene>
    <name evidence="2" type="ORF">UY58_C0008G0011</name>
</gene>
<organism evidence="2 3">
    <name type="scientific">Candidatus Magasanikbacteria bacterium GW2011_GWA2_50_22</name>
    <dbReference type="NCBI Taxonomy" id="1619043"/>
    <lineage>
        <taxon>Bacteria</taxon>
        <taxon>Candidatus Magasanikiibacteriota</taxon>
    </lineage>
</organism>
<reference evidence="2 3" key="1">
    <citation type="journal article" date="2015" name="Nature">
        <title>rRNA introns, odd ribosomes, and small enigmatic genomes across a large radiation of phyla.</title>
        <authorList>
            <person name="Brown C.T."/>
            <person name="Hug L.A."/>
            <person name="Thomas B.C."/>
            <person name="Sharon I."/>
            <person name="Castelle C.J."/>
            <person name="Singh A."/>
            <person name="Wilkins M.J."/>
            <person name="Williams K.H."/>
            <person name="Banfield J.F."/>
        </authorList>
    </citation>
    <scope>NUCLEOTIDE SEQUENCE [LARGE SCALE GENOMIC DNA]</scope>
</reference>
<dbReference type="Proteomes" id="UP000033982">
    <property type="component" value="Unassembled WGS sequence"/>
</dbReference>
<dbReference type="Gene3D" id="3.40.50.450">
    <property type="match status" value="1"/>
</dbReference>
<proteinExistence type="predicted"/>
<evidence type="ECO:0000313" key="3">
    <source>
        <dbReference type="Proteomes" id="UP000033982"/>
    </source>
</evidence>
<evidence type="ECO:0000313" key="2">
    <source>
        <dbReference type="EMBL" id="KKW17235.1"/>
    </source>
</evidence>
<accession>A0A0G1WF48</accession>